<protein>
    <submittedName>
        <fullName evidence="3">Uncharacterized protein</fullName>
    </submittedName>
</protein>
<reference evidence="3" key="1">
    <citation type="submission" date="2016-11" db="UniProtKB">
        <authorList>
            <consortium name="WormBaseParasite"/>
        </authorList>
    </citation>
    <scope>IDENTIFICATION</scope>
</reference>
<dbReference type="Proteomes" id="UP000095287">
    <property type="component" value="Unplaced"/>
</dbReference>
<evidence type="ECO:0000313" key="3">
    <source>
        <dbReference type="WBParaSite" id="L893_g8219.t1"/>
    </source>
</evidence>
<feature type="chain" id="PRO_5009314940" evidence="1">
    <location>
        <begin position="18"/>
        <end position="369"/>
    </location>
</feature>
<accession>A0A1I8APW2</accession>
<sequence length="369" mass="42525">MLRPAVACLFLAVGVSAAPLAENVGTMCFPRQMGMFPFDFENPGRLSHISETITFLNLMMDHRFASFFSTLTDADKQSTKWHFFEVSKPKHLEKLGTEAQIYLNETFHYMNLRPSSLSGKQFREETPKLLARYKALSAEAKADLSENFEEHTKKIQLYTFHLKLDSFLRQLNLVKFLSKVSGNPQGIGKLFGKKDVQFVPPVVFHTSDQWPLAYEFVLSETRRMVNHPNLLELFKSLSDADKKVINDYMVDGSPPRRDNPASLYNMSTAVQNLYYDMHTSIDIPSFIDPTTERFTEQARQIVAKFDALSTEDKAQFRAAFPAMSGHIDGLRFYFKIDSFLDSSESHRRDLEHRKSLYQWAKMPLPKLCW</sequence>
<feature type="signal peptide" evidence="1">
    <location>
        <begin position="1"/>
        <end position="17"/>
    </location>
</feature>
<keyword evidence="1" id="KW-0732">Signal</keyword>
<organism evidence="2 3">
    <name type="scientific">Steinernema glaseri</name>
    <dbReference type="NCBI Taxonomy" id="37863"/>
    <lineage>
        <taxon>Eukaryota</taxon>
        <taxon>Metazoa</taxon>
        <taxon>Ecdysozoa</taxon>
        <taxon>Nematoda</taxon>
        <taxon>Chromadorea</taxon>
        <taxon>Rhabditida</taxon>
        <taxon>Tylenchina</taxon>
        <taxon>Panagrolaimomorpha</taxon>
        <taxon>Strongyloidoidea</taxon>
        <taxon>Steinernematidae</taxon>
        <taxon>Steinernema</taxon>
    </lineage>
</organism>
<evidence type="ECO:0000313" key="2">
    <source>
        <dbReference type="Proteomes" id="UP000095287"/>
    </source>
</evidence>
<dbReference type="WBParaSite" id="L893_g8219.t1">
    <property type="protein sequence ID" value="L893_g8219.t1"/>
    <property type="gene ID" value="L893_g8219"/>
</dbReference>
<dbReference type="AlphaFoldDB" id="A0A1I8APW2"/>
<proteinExistence type="predicted"/>
<keyword evidence="2" id="KW-1185">Reference proteome</keyword>
<evidence type="ECO:0000256" key="1">
    <source>
        <dbReference type="SAM" id="SignalP"/>
    </source>
</evidence>
<name>A0A1I8APW2_9BILA</name>
<dbReference type="Gene3D" id="1.20.120.1100">
    <property type="match status" value="1"/>
</dbReference>